<comment type="caution">
    <text evidence="2">The sequence shown here is derived from an EMBL/GenBank/DDBJ whole genome shotgun (WGS) entry which is preliminary data.</text>
</comment>
<feature type="compositionally biased region" description="Low complexity" evidence="1">
    <location>
        <begin position="96"/>
        <end position="106"/>
    </location>
</feature>
<gene>
    <name evidence="2" type="ORF">G6F64_013997</name>
</gene>
<reference evidence="2" key="1">
    <citation type="journal article" date="2020" name="Microb. Genom.">
        <title>Genetic diversity of clinical and environmental Mucorales isolates obtained from an investigation of mucormycosis cases among solid organ transplant recipients.</title>
        <authorList>
            <person name="Nguyen M.H."/>
            <person name="Kaul D."/>
            <person name="Muto C."/>
            <person name="Cheng S.J."/>
            <person name="Richter R.A."/>
            <person name="Bruno V.M."/>
            <person name="Liu G."/>
            <person name="Beyhan S."/>
            <person name="Sundermann A.J."/>
            <person name="Mounaud S."/>
            <person name="Pasculle A.W."/>
            <person name="Nierman W.C."/>
            <person name="Driscoll E."/>
            <person name="Cumbie R."/>
            <person name="Clancy C.J."/>
            <person name="Dupont C.L."/>
        </authorList>
    </citation>
    <scope>NUCLEOTIDE SEQUENCE</scope>
    <source>
        <strain evidence="2">GL11</strain>
    </source>
</reference>
<evidence type="ECO:0000256" key="1">
    <source>
        <dbReference type="SAM" id="MobiDB-lite"/>
    </source>
</evidence>
<proteinExistence type="predicted"/>
<feature type="compositionally biased region" description="Basic residues" evidence="1">
    <location>
        <begin position="142"/>
        <end position="155"/>
    </location>
</feature>
<dbReference type="Proteomes" id="UP000716291">
    <property type="component" value="Unassembled WGS sequence"/>
</dbReference>
<evidence type="ECO:0000313" key="2">
    <source>
        <dbReference type="EMBL" id="KAG1289898.1"/>
    </source>
</evidence>
<evidence type="ECO:0000313" key="3">
    <source>
        <dbReference type="Proteomes" id="UP000716291"/>
    </source>
</evidence>
<protein>
    <submittedName>
        <fullName evidence="2">Uncharacterized protein</fullName>
    </submittedName>
</protein>
<dbReference type="AlphaFoldDB" id="A0A9P7BK04"/>
<sequence>MASATMATSNRAGTGRAQDTAGPIVLILIWRKPPLPAGAPSRTLDRALISINPRPARRGRGSRQPGVNREITYDTANWPHPVGHGPERAGRPRPGPRAAAHQSAQHQADRPARHGKPFHVGPPDHPGLAAPVLLPQGPGRTRAGRRPGRGRRAVRSRPSAAR</sequence>
<dbReference type="EMBL" id="JAANQT010006953">
    <property type="protein sequence ID" value="KAG1289898.1"/>
    <property type="molecule type" value="Genomic_DNA"/>
</dbReference>
<accession>A0A9P7BK04</accession>
<feature type="compositionally biased region" description="Polar residues" evidence="1">
    <location>
        <begin position="1"/>
        <end position="12"/>
    </location>
</feature>
<organism evidence="2 3">
    <name type="scientific">Rhizopus oryzae</name>
    <name type="common">Mucormycosis agent</name>
    <name type="synonym">Rhizopus arrhizus var. delemar</name>
    <dbReference type="NCBI Taxonomy" id="64495"/>
    <lineage>
        <taxon>Eukaryota</taxon>
        <taxon>Fungi</taxon>
        <taxon>Fungi incertae sedis</taxon>
        <taxon>Mucoromycota</taxon>
        <taxon>Mucoromycotina</taxon>
        <taxon>Mucoromycetes</taxon>
        <taxon>Mucorales</taxon>
        <taxon>Mucorineae</taxon>
        <taxon>Rhizopodaceae</taxon>
        <taxon>Rhizopus</taxon>
    </lineage>
</organism>
<feature type="region of interest" description="Disordered" evidence="1">
    <location>
        <begin position="35"/>
        <end position="162"/>
    </location>
</feature>
<name>A0A9P7BK04_RHIOR</name>
<feature type="region of interest" description="Disordered" evidence="1">
    <location>
        <begin position="1"/>
        <end position="21"/>
    </location>
</feature>
<keyword evidence="3" id="KW-1185">Reference proteome</keyword>